<evidence type="ECO:0000313" key="2">
    <source>
        <dbReference type="Proteomes" id="UP001172386"/>
    </source>
</evidence>
<organism evidence="1 2">
    <name type="scientific">Neophaeococcomyces mojaviensis</name>
    <dbReference type="NCBI Taxonomy" id="3383035"/>
    <lineage>
        <taxon>Eukaryota</taxon>
        <taxon>Fungi</taxon>
        <taxon>Dikarya</taxon>
        <taxon>Ascomycota</taxon>
        <taxon>Pezizomycotina</taxon>
        <taxon>Eurotiomycetes</taxon>
        <taxon>Chaetothyriomycetidae</taxon>
        <taxon>Chaetothyriales</taxon>
        <taxon>Chaetothyriales incertae sedis</taxon>
        <taxon>Neophaeococcomyces</taxon>
    </lineage>
</organism>
<proteinExistence type="predicted"/>
<name>A0ACC3A207_9EURO</name>
<dbReference type="EMBL" id="JAPDRQ010000128">
    <property type="protein sequence ID" value="KAJ9654205.1"/>
    <property type="molecule type" value="Genomic_DNA"/>
</dbReference>
<comment type="caution">
    <text evidence="1">The sequence shown here is derived from an EMBL/GenBank/DDBJ whole genome shotgun (WGS) entry which is preliminary data.</text>
</comment>
<dbReference type="Proteomes" id="UP001172386">
    <property type="component" value="Unassembled WGS sequence"/>
</dbReference>
<sequence>MNCDSTNIHTFRSGHNTDSINHRTDLLSGSEYHFVNHEDVKEATLAALNPCQYDASLGSDDGDGSSQTSSQDSVSDLSQGTIPSSPLSNASDDRNADPHCESDCQNEWSYISHPKVASNDDGGHNRIIQSNVEHCRSSFHVAQYGNTERAKQPGFVNVPFRLKEAQNARAPEESTPVPASTHQVYHQNPVAGLKTQPLQNSRRRGCSIGAAPCPPKLRRDTDNTDAIVKMIVIFCTNLITSIWSSSATYESSPSSHSGSNVLPLQIFITETLRRSKTSYSTLQIALYYLILLKQCLPQLNSSRDSSQSGCRAMQCGRRMFLTALILASKYLQDRNYSARAWSKISGLPLKEINDNERSYLGIVGWDLHVPKETFENWSKIVLAICRLSTEQDLAGKGFDYQPPSSGMPPLYPRQCQLQSMCRDLNALRSWWTSNLRSLHTDIVRCHQKTEQYLLSVSPFRGAPILSKPIFDNMPRAESPDSFADKDNDASLRCLPRIPSLDQIHQSFQPVDRVDSPAATLSMPPPPMLRNLPTPQTTPRSDMTNIWTPKPFKPNLRCRASASALSNLDRSCHPMANLETCPPPAPRCNATNKPRLWCIGNMSTSSQAPDRSITSSPESVVSDTWSFAARSRSSSISSTSSFLTMSSSSTGSLSENEHCERLRRDYASLQQRLSDSNRVVQQRCPTLTAGDRIDRPRTAFRVSDTRSDYFSRSSSVKPLAPATDIDEGYASSDSDLKRKEKEAAQGLMAIKSMEHVKPISGRVGLQRCNTTIYDPRQQDTSKQHILKRSRSESLEHAHENFAALYGYGPGNKFCPRAEIWSQNTTKCITEPYQSYALPRKPVPCGAQNKRLAVQTPSLAADLAASQLRKEIPAS</sequence>
<gene>
    <name evidence="1" type="primary">PCL5</name>
    <name evidence="1" type="ORF">H2198_006721</name>
</gene>
<keyword evidence="2" id="KW-1185">Reference proteome</keyword>
<accession>A0ACC3A207</accession>
<evidence type="ECO:0000313" key="1">
    <source>
        <dbReference type="EMBL" id="KAJ9654205.1"/>
    </source>
</evidence>
<reference evidence="1" key="1">
    <citation type="submission" date="2022-10" db="EMBL/GenBank/DDBJ databases">
        <title>Culturing micro-colonial fungi from biological soil crusts in the Mojave desert and describing Neophaeococcomyces mojavensis, and introducing the new genera and species Taxawa tesnikishii.</title>
        <authorList>
            <person name="Kurbessoian T."/>
            <person name="Stajich J.E."/>
        </authorList>
    </citation>
    <scope>NUCLEOTIDE SEQUENCE</scope>
    <source>
        <strain evidence="1">JES_112</strain>
    </source>
</reference>
<protein>
    <submittedName>
        <fullName evidence="1">PHO85 cyclin-5</fullName>
    </submittedName>
</protein>